<evidence type="ECO:0000313" key="4">
    <source>
        <dbReference type="Proteomes" id="UP000095009"/>
    </source>
</evidence>
<accession>A0A1E3PEA8</accession>
<gene>
    <name evidence="3" type="ORF">NADFUDRAFT_44010</name>
</gene>
<dbReference type="EMBL" id="KV454414">
    <property type="protein sequence ID" value="ODQ63708.1"/>
    <property type="molecule type" value="Genomic_DNA"/>
</dbReference>
<proteinExistence type="inferred from homology"/>
<comment type="similarity">
    <text evidence="1">Belongs to the SRR1 family.</text>
</comment>
<evidence type="ECO:0000256" key="1">
    <source>
        <dbReference type="ARBA" id="ARBA00009856"/>
    </source>
</evidence>
<dbReference type="Pfam" id="PF07985">
    <property type="entry name" value="SRR1"/>
    <property type="match status" value="1"/>
</dbReference>
<dbReference type="PANTHER" id="PTHR28626:SF3">
    <property type="entry name" value="SRR1-LIKE PROTEIN"/>
    <property type="match status" value="1"/>
</dbReference>
<evidence type="ECO:0000259" key="2">
    <source>
        <dbReference type="Pfam" id="PF07985"/>
    </source>
</evidence>
<dbReference type="OrthoDB" id="551431at2759"/>
<sequence>MGDDNFAPVLSKSARKNRKNKYFRPEKTIEDYVAIFERKHEVLQNSKFTTHLKKVLYKLIPQHDRSNITHIRCLAIGQPTEADAVIYQASILALLQDWFSVKGSHVSVWDPIINDKDREFFVKVMGITISEDDFKDIDPTKILWYAPHAPISVMESLLRDKKTSPKYFLANFIPDYETRLLTKDLNSKYPGLKEAIELSTQLSLSSLEEWNEADNLVSQGCVVISPSEELTKVEKAMAEIKIDDRVDIENVSSESLTLGKTMVSYEINKFSENKDRDACGNLGALDGKWNCIKLDEKLSDDEVWRLAVNDLGVHVWVS</sequence>
<dbReference type="AlphaFoldDB" id="A0A1E3PEA8"/>
<feature type="domain" description="SRR1-like" evidence="2">
    <location>
        <begin position="58"/>
        <end position="314"/>
    </location>
</feature>
<protein>
    <recommendedName>
        <fullName evidence="2">SRR1-like domain-containing protein</fullName>
    </recommendedName>
</protein>
<keyword evidence="4" id="KW-1185">Reference proteome</keyword>
<dbReference type="GO" id="GO:0005737">
    <property type="term" value="C:cytoplasm"/>
    <property type="evidence" value="ECO:0007669"/>
    <property type="project" value="TreeGrafter"/>
</dbReference>
<reference evidence="3 4" key="1">
    <citation type="journal article" date="2016" name="Proc. Natl. Acad. Sci. U.S.A.">
        <title>Comparative genomics of biotechnologically important yeasts.</title>
        <authorList>
            <person name="Riley R."/>
            <person name="Haridas S."/>
            <person name="Wolfe K.H."/>
            <person name="Lopes M.R."/>
            <person name="Hittinger C.T."/>
            <person name="Goeker M."/>
            <person name="Salamov A.A."/>
            <person name="Wisecaver J.H."/>
            <person name="Long T.M."/>
            <person name="Calvey C.H."/>
            <person name="Aerts A.L."/>
            <person name="Barry K.W."/>
            <person name="Choi C."/>
            <person name="Clum A."/>
            <person name="Coughlan A.Y."/>
            <person name="Deshpande S."/>
            <person name="Douglass A.P."/>
            <person name="Hanson S.J."/>
            <person name="Klenk H.-P."/>
            <person name="LaButti K.M."/>
            <person name="Lapidus A."/>
            <person name="Lindquist E.A."/>
            <person name="Lipzen A.M."/>
            <person name="Meier-Kolthoff J.P."/>
            <person name="Ohm R.A."/>
            <person name="Otillar R.P."/>
            <person name="Pangilinan J.L."/>
            <person name="Peng Y."/>
            <person name="Rokas A."/>
            <person name="Rosa C.A."/>
            <person name="Scheuner C."/>
            <person name="Sibirny A.A."/>
            <person name="Slot J.C."/>
            <person name="Stielow J.B."/>
            <person name="Sun H."/>
            <person name="Kurtzman C.P."/>
            <person name="Blackwell M."/>
            <person name="Grigoriev I.V."/>
            <person name="Jeffries T.W."/>
        </authorList>
    </citation>
    <scope>NUCLEOTIDE SEQUENCE [LARGE SCALE GENOMIC DNA]</scope>
    <source>
        <strain evidence="3 4">DSM 6958</strain>
    </source>
</reference>
<dbReference type="InterPro" id="IPR040044">
    <property type="entry name" value="SRR1L"/>
</dbReference>
<dbReference type="GO" id="GO:0005634">
    <property type="term" value="C:nucleus"/>
    <property type="evidence" value="ECO:0007669"/>
    <property type="project" value="TreeGrafter"/>
</dbReference>
<evidence type="ECO:0000313" key="3">
    <source>
        <dbReference type="EMBL" id="ODQ63708.1"/>
    </source>
</evidence>
<dbReference type="PANTHER" id="PTHR28626">
    <property type="entry name" value="SRR1-LIKE PROTEIN"/>
    <property type="match status" value="1"/>
</dbReference>
<dbReference type="InterPro" id="IPR012942">
    <property type="entry name" value="SRR1-like"/>
</dbReference>
<name>A0A1E3PEA8_9ASCO</name>
<dbReference type="Proteomes" id="UP000095009">
    <property type="component" value="Unassembled WGS sequence"/>
</dbReference>
<organism evidence="3 4">
    <name type="scientific">Nadsonia fulvescens var. elongata DSM 6958</name>
    <dbReference type="NCBI Taxonomy" id="857566"/>
    <lineage>
        <taxon>Eukaryota</taxon>
        <taxon>Fungi</taxon>
        <taxon>Dikarya</taxon>
        <taxon>Ascomycota</taxon>
        <taxon>Saccharomycotina</taxon>
        <taxon>Dipodascomycetes</taxon>
        <taxon>Dipodascales</taxon>
        <taxon>Dipodascales incertae sedis</taxon>
        <taxon>Nadsonia</taxon>
    </lineage>
</organism>